<proteinExistence type="predicted"/>
<evidence type="ECO:0000313" key="3">
    <source>
        <dbReference type="Proteomes" id="UP001152561"/>
    </source>
</evidence>
<name>A0A9Q1MQW9_9SOLA</name>
<feature type="domain" description="PPM-type phosphatase" evidence="1">
    <location>
        <begin position="1"/>
        <end position="194"/>
    </location>
</feature>
<evidence type="ECO:0000259" key="1">
    <source>
        <dbReference type="PROSITE" id="PS51746"/>
    </source>
</evidence>
<dbReference type="Proteomes" id="UP001152561">
    <property type="component" value="Unassembled WGS sequence"/>
</dbReference>
<dbReference type="PANTHER" id="PTHR13832">
    <property type="entry name" value="PROTEIN PHOSPHATASE 2C"/>
    <property type="match status" value="1"/>
</dbReference>
<dbReference type="EMBL" id="JAJAGQ010000004">
    <property type="protein sequence ID" value="KAJ8565995.1"/>
    <property type="molecule type" value="Genomic_DNA"/>
</dbReference>
<keyword evidence="3" id="KW-1185">Reference proteome</keyword>
<dbReference type="PANTHER" id="PTHR13832:SF703">
    <property type="entry name" value="PROTEIN PHOSPHATASE 2C 40-RELATED"/>
    <property type="match status" value="1"/>
</dbReference>
<dbReference type="Pfam" id="PF00481">
    <property type="entry name" value="PP2C"/>
    <property type="match status" value="1"/>
</dbReference>
<dbReference type="GO" id="GO:0004722">
    <property type="term" value="F:protein serine/threonine phosphatase activity"/>
    <property type="evidence" value="ECO:0007669"/>
    <property type="project" value="InterPro"/>
</dbReference>
<dbReference type="PROSITE" id="PS51746">
    <property type="entry name" value="PPM_2"/>
    <property type="match status" value="1"/>
</dbReference>
<dbReference type="InterPro" id="IPR015655">
    <property type="entry name" value="PP2C"/>
</dbReference>
<dbReference type="AlphaFoldDB" id="A0A9Q1MQW9"/>
<sequence>MEQESGKGFCGTLHDVVQDDRSSIKVKDTSCDSFKQKVLKSLEQALFQAESDFLHMVEQEMDDRPDLVSIGCCVLVVLLHGKNMYVLNLRDSRAVLATHSDGITTCNDEVLQAEQLTISHNVDDESERTRLLKEHLDDPSPIVGGKVKGRLKVTWALGVGYLKKLPGLCQTIPGDKESKLIPPGFEPTLQENNE</sequence>
<gene>
    <name evidence="2" type="ORF">K7X08_008571</name>
</gene>
<accession>A0A9Q1MQW9</accession>
<dbReference type="SUPFAM" id="SSF81606">
    <property type="entry name" value="PP2C-like"/>
    <property type="match status" value="1"/>
</dbReference>
<evidence type="ECO:0000313" key="2">
    <source>
        <dbReference type="EMBL" id="KAJ8565995.1"/>
    </source>
</evidence>
<protein>
    <recommendedName>
        <fullName evidence="1">PPM-type phosphatase domain-containing protein</fullName>
    </recommendedName>
</protein>
<dbReference type="InterPro" id="IPR036457">
    <property type="entry name" value="PPM-type-like_dom_sf"/>
</dbReference>
<dbReference type="CDD" id="cd00143">
    <property type="entry name" value="PP2Cc"/>
    <property type="match status" value="1"/>
</dbReference>
<comment type="caution">
    <text evidence="2">The sequence shown here is derived from an EMBL/GenBank/DDBJ whole genome shotgun (WGS) entry which is preliminary data.</text>
</comment>
<dbReference type="InterPro" id="IPR001932">
    <property type="entry name" value="PPM-type_phosphatase-like_dom"/>
</dbReference>
<dbReference type="OrthoDB" id="420076at2759"/>
<organism evidence="2 3">
    <name type="scientific">Anisodus acutangulus</name>
    <dbReference type="NCBI Taxonomy" id="402998"/>
    <lineage>
        <taxon>Eukaryota</taxon>
        <taxon>Viridiplantae</taxon>
        <taxon>Streptophyta</taxon>
        <taxon>Embryophyta</taxon>
        <taxon>Tracheophyta</taxon>
        <taxon>Spermatophyta</taxon>
        <taxon>Magnoliopsida</taxon>
        <taxon>eudicotyledons</taxon>
        <taxon>Gunneridae</taxon>
        <taxon>Pentapetalae</taxon>
        <taxon>asterids</taxon>
        <taxon>lamiids</taxon>
        <taxon>Solanales</taxon>
        <taxon>Solanaceae</taxon>
        <taxon>Solanoideae</taxon>
        <taxon>Hyoscyameae</taxon>
        <taxon>Anisodus</taxon>
    </lineage>
</organism>
<reference evidence="3" key="1">
    <citation type="journal article" date="2023" name="Proc. Natl. Acad. Sci. U.S.A.">
        <title>Genomic and structural basis for evolution of tropane alkaloid biosynthesis.</title>
        <authorList>
            <person name="Wanga Y.-J."/>
            <person name="Taina T."/>
            <person name="Yua J.-Y."/>
            <person name="Lia J."/>
            <person name="Xua B."/>
            <person name="Chenc J."/>
            <person name="D'Auriad J.C."/>
            <person name="Huanga J.-P."/>
            <person name="Huanga S.-X."/>
        </authorList>
    </citation>
    <scope>NUCLEOTIDE SEQUENCE [LARGE SCALE GENOMIC DNA]</scope>
    <source>
        <strain evidence="3">cv. KIB-2019</strain>
    </source>
</reference>
<dbReference type="Gene3D" id="3.60.40.10">
    <property type="entry name" value="PPM-type phosphatase domain"/>
    <property type="match status" value="1"/>
</dbReference>